<dbReference type="Gene3D" id="3.40.30.10">
    <property type="entry name" value="Glutaredoxin"/>
    <property type="match status" value="1"/>
</dbReference>
<evidence type="ECO:0000313" key="2">
    <source>
        <dbReference type="EMBL" id="QNP60765.1"/>
    </source>
</evidence>
<dbReference type="InterPro" id="IPR036282">
    <property type="entry name" value="Glutathione-S-Trfase_C_sf"/>
</dbReference>
<dbReference type="Pfam" id="PF13410">
    <property type="entry name" value="GST_C_2"/>
    <property type="match status" value="1"/>
</dbReference>
<dbReference type="Pfam" id="PF13409">
    <property type="entry name" value="GST_N_2"/>
    <property type="match status" value="1"/>
</dbReference>
<dbReference type="PANTHER" id="PTHR43968">
    <property type="match status" value="1"/>
</dbReference>
<dbReference type="PROSITE" id="PS50404">
    <property type="entry name" value="GST_NTER"/>
    <property type="match status" value="1"/>
</dbReference>
<evidence type="ECO:0000259" key="1">
    <source>
        <dbReference type="PROSITE" id="PS50404"/>
    </source>
</evidence>
<gene>
    <name evidence="2" type="ORF">H9L24_08330</name>
</gene>
<dbReference type="InterPro" id="IPR036249">
    <property type="entry name" value="Thioredoxin-like_sf"/>
</dbReference>
<dbReference type="InterPro" id="IPR004045">
    <property type="entry name" value="Glutathione_S-Trfase_N"/>
</dbReference>
<dbReference type="KEGG" id="amon:H9L24_08330"/>
<dbReference type="SUPFAM" id="SSF52833">
    <property type="entry name" value="Thioredoxin-like"/>
    <property type="match status" value="1"/>
</dbReference>
<sequence>MKIYFSPASPYVRKCLVVAHELGLAGQIEKLPSNAHPVNRDRTIIADNPLGQVPTFFTDEGGVLYDSRVICEYLDARASGTMFPAQGARRWSVLTQQALADGMLSACLIARYEDVARPEALRWADWRAAQLDKVTTGLAWMEAHVDELQSIDIGTISLACLLGYLDFRFPDLTWREQAPRTARWFAAMSERPSFKATFPHV</sequence>
<dbReference type="GO" id="GO:0016740">
    <property type="term" value="F:transferase activity"/>
    <property type="evidence" value="ECO:0007669"/>
    <property type="project" value="UniProtKB-KW"/>
</dbReference>
<keyword evidence="2" id="KW-0808">Transferase</keyword>
<dbReference type="RefSeq" id="WP_187737745.1">
    <property type="nucleotide sequence ID" value="NZ_CP060790.1"/>
</dbReference>
<organism evidence="2 3">
    <name type="scientific">Paenacidovorax monticola</name>
    <dbReference type="NCBI Taxonomy" id="1926868"/>
    <lineage>
        <taxon>Bacteria</taxon>
        <taxon>Pseudomonadati</taxon>
        <taxon>Pseudomonadota</taxon>
        <taxon>Betaproteobacteria</taxon>
        <taxon>Burkholderiales</taxon>
        <taxon>Comamonadaceae</taxon>
        <taxon>Paenacidovorax</taxon>
    </lineage>
</organism>
<dbReference type="Proteomes" id="UP000516057">
    <property type="component" value="Chromosome"/>
</dbReference>
<dbReference type="GO" id="GO:0005737">
    <property type="term" value="C:cytoplasm"/>
    <property type="evidence" value="ECO:0007669"/>
    <property type="project" value="TreeGrafter"/>
</dbReference>
<protein>
    <submittedName>
        <fullName evidence="2">Glutathione S-transferase</fullName>
    </submittedName>
</protein>
<dbReference type="CDD" id="cd03205">
    <property type="entry name" value="GST_C_6"/>
    <property type="match status" value="1"/>
</dbReference>
<dbReference type="SUPFAM" id="SSF47616">
    <property type="entry name" value="GST C-terminal domain-like"/>
    <property type="match status" value="1"/>
</dbReference>
<proteinExistence type="predicted"/>
<evidence type="ECO:0000313" key="3">
    <source>
        <dbReference type="Proteomes" id="UP000516057"/>
    </source>
</evidence>
<reference evidence="2 3" key="1">
    <citation type="submission" date="2020-08" db="EMBL/GenBank/DDBJ databases">
        <title>Genome sequence of Acidovorax monticola KACC 19171T.</title>
        <authorList>
            <person name="Hyun D.-W."/>
            <person name="Bae J.-W."/>
        </authorList>
    </citation>
    <scope>NUCLEOTIDE SEQUENCE [LARGE SCALE GENOMIC DNA]</scope>
    <source>
        <strain evidence="2 3">KACC 19171</strain>
    </source>
</reference>
<dbReference type="PANTHER" id="PTHR43968:SF6">
    <property type="entry name" value="GLUTATHIONE S-TRANSFERASE OMEGA"/>
    <property type="match status" value="1"/>
</dbReference>
<keyword evidence="3" id="KW-1185">Reference proteome</keyword>
<feature type="domain" description="GST N-terminal" evidence="1">
    <location>
        <begin position="1"/>
        <end position="82"/>
    </location>
</feature>
<dbReference type="AlphaFoldDB" id="A0A7H0HJP9"/>
<dbReference type="CDD" id="cd03049">
    <property type="entry name" value="GST_N_3"/>
    <property type="match status" value="1"/>
</dbReference>
<accession>A0A7H0HJP9</accession>
<name>A0A7H0HJP9_9BURK</name>
<dbReference type="InterPro" id="IPR050983">
    <property type="entry name" value="GST_Omega/HSP26"/>
</dbReference>
<dbReference type="Gene3D" id="1.20.1050.10">
    <property type="match status" value="1"/>
</dbReference>
<dbReference type="EMBL" id="CP060790">
    <property type="protein sequence ID" value="QNP60765.1"/>
    <property type="molecule type" value="Genomic_DNA"/>
</dbReference>